<gene>
    <name evidence="1" type="ORF">KDK67_11730</name>
</gene>
<comment type="caution">
    <text evidence="1">The sequence shown here is derived from an EMBL/GenBank/DDBJ whole genome shotgun (WGS) entry which is preliminary data.</text>
</comment>
<accession>A0A9E5DBI4</accession>
<dbReference type="EMBL" id="JAGSOI010000062">
    <property type="protein sequence ID" value="MCM1987640.1"/>
    <property type="molecule type" value="Genomic_DNA"/>
</dbReference>
<organism evidence="1 2">
    <name type="scientific">Methanococcoides seepicolus</name>
    <dbReference type="NCBI Taxonomy" id="2828780"/>
    <lineage>
        <taxon>Archaea</taxon>
        <taxon>Methanobacteriati</taxon>
        <taxon>Methanobacteriota</taxon>
        <taxon>Stenosarchaea group</taxon>
        <taxon>Methanomicrobia</taxon>
        <taxon>Methanosarcinales</taxon>
        <taxon>Methanosarcinaceae</taxon>
        <taxon>Methanococcoides</taxon>
    </lineage>
</organism>
<keyword evidence="2" id="KW-1185">Reference proteome</keyword>
<name>A0A9E5DBI4_9EURY</name>
<reference evidence="1" key="2">
    <citation type="submission" date="2021-04" db="EMBL/GenBank/DDBJ databases">
        <authorList>
            <person name="Dong X."/>
        </authorList>
    </citation>
    <scope>NUCLEOTIDE SEQUENCE</scope>
    <source>
        <strain evidence="1">LLY</strain>
    </source>
</reference>
<sequence>MRLSQPQNHKNDNLYYEIGLDIFDFLCGLKSLDCEDMYGILVSSEENCKEFPLLVDDNLNIFICPETLFLVSSLILFVSNTKKYNSDLGFRGTEFEHETCDVFESCSFSLEHPRYKDQSVTNKKINFEINGNKIQREIDLFPYNDEYLFVVDCKRNSLRPNYILNHEKQNRAFGNDGIKDEIKNKHIDRVNYFEKHQIDFGFKKERKVKGLIVTLIKEDIETYKGIDVVPFSDLKVYLKDFQ</sequence>
<dbReference type="AlphaFoldDB" id="A0A9E5DBI4"/>
<dbReference type="Proteomes" id="UP001056766">
    <property type="component" value="Unassembled WGS sequence"/>
</dbReference>
<protein>
    <submittedName>
        <fullName evidence="1">Uncharacterized protein</fullName>
    </submittedName>
</protein>
<evidence type="ECO:0000313" key="1">
    <source>
        <dbReference type="EMBL" id="MCM1987640.1"/>
    </source>
</evidence>
<reference evidence="1" key="1">
    <citation type="journal article" date="2021" name="mSystems">
        <title>Bacteria and Archaea Synergistically Convert Glycine Betaine to Biogenic Methane in the Formosa Cold Seep of the South China Sea.</title>
        <authorList>
            <person name="Li L."/>
            <person name="Zhang W."/>
            <person name="Zhang S."/>
            <person name="Song L."/>
            <person name="Sun Q."/>
            <person name="Zhang H."/>
            <person name="Xiang H."/>
            <person name="Dong X."/>
        </authorList>
    </citation>
    <scope>NUCLEOTIDE SEQUENCE</scope>
    <source>
        <strain evidence="1">LLY</strain>
    </source>
</reference>
<evidence type="ECO:0000313" key="2">
    <source>
        <dbReference type="Proteomes" id="UP001056766"/>
    </source>
</evidence>
<proteinExistence type="predicted"/>